<organism evidence="3 4">
    <name type="scientific">Flavobacterium terrae</name>
    <dbReference type="NCBI Taxonomy" id="415425"/>
    <lineage>
        <taxon>Bacteria</taxon>
        <taxon>Pseudomonadati</taxon>
        <taxon>Bacteroidota</taxon>
        <taxon>Flavobacteriia</taxon>
        <taxon>Flavobacteriales</taxon>
        <taxon>Flavobacteriaceae</taxon>
        <taxon>Flavobacterium</taxon>
    </lineage>
</organism>
<name>A0A1M6GF88_9FLAO</name>
<reference evidence="4" key="1">
    <citation type="submission" date="2016-11" db="EMBL/GenBank/DDBJ databases">
        <authorList>
            <person name="Varghese N."/>
            <person name="Submissions S."/>
        </authorList>
    </citation>
    <scope>NUCLEOTIDE SEQUENCE [LARGE SCALE GENOMIC DNA]</scope>
    <source>
        <strain evidence="4">DSM 18829</strain>
    </source>
</reference>
<dbReference type="EMBL" id="FQZI01000005">
    <property type="protein sequence ID" value="SHJ08620.1"/>
    <property type="molecule type" value="Genomic_DNA"/>
</dbReference>
<dbReference type="STRING" id="415425.SAMN05444363_2585"/>
<gene>
    <name evidence="3" type="ORF">SAMN05444363_2585</name>
</gene>
<evidence type="ECO:0000256" key="1">
    <source>
        <dbReference type="SAM" id="Coils"/>
    </source>
</evidence>
<keyword evidence="1" id="KW-0175">Coiled coil</keyword>
<accession>A0A1M6GF88</accession>
<dbReference type="RefSeq" id="WP_073311914.1">
    <property type="nucleotide sequence ID" value="NZ_FQZI01000005.1"/>
</dbReference>
<proteinExistence type="predicted"/>
<protein>
    <submittedName>
        <fullName evidence="3">Uncharacterized protein</fullName>
    </submittedName>
</protein>
<dbReference type="Proteomes" id="UP000184488">
    <property type="component" value="Unassembled WGS sequence"/>
</dbReference>
<keyword evidence="4" id="KW-1185">Reference proteome</keyword>
<keyword evidence="2" id="KW-0472">Membrane</keyword>
<keyword evidence="2" id="KW-1133">Transmembrane helix</keyword>
<evidence type="ECO:0000256" key="2">
    <source>
        <dbReference type="SAM" id="Phobius"/>
    </source>
</evidence>
<dbReference type="AlphaFoldDB" id="A0A1M6GF88"/>
<feature type="coiled-coil region" evidence="1">
    <location>
        <begin position="32"/>
        <end position="92"/>
    </location>
</feature>
<feature type="transmembrane region" description="Helical" evidence="2">
    <location>
        <begin position="6"/>
        <end position="24"/>
    </location>
</feature>
<evidence type="ECO:0000313" key="3">
    <source>
        <dbReference type="EMBL" id="SHJ08620.1"/>
    </source>
</evidence>
<evidence type="ECO:0000313" key="4">
    <source>
        <dbReference type="Proteomes" id="UP000184488"/>
    </source>
</evidence>
<dbReference type="OrthoDB" id="1493222at2"/>
<keyword evidence="2" id="KW-0812">Transmembrane</keyword>
<sequence>MSIPCFLIPVLVGLISAFLGYLLGKMTAGGSDLNLKSKLKDYEDENEKLNNQLYLLQKEESRANSTNLQIELNECISKNNKLQAEIENLKNKHISHSFVSTPEFIIPFDAELAASVYGKKIKHDDLKIVEGIGPKIEELYHNAGIKTWKALSETPIEKSKEILIEAGERFFIHNPSTWAKQALLAYQGKWQDLKDWQDSLNAGKE</sequence>